<dbReference type="STRING" id="246199.CUS_5976"/>
<evidence type="ECO:0000256" key="1">
    <source>
        <dbReference type="SAM" id="SignalP"/>
    </source>
</evidence>
<dbReference type="PROSITE" id="PS51766">
    <property type="entry name" value="DOCKERIN"/>
    <property type="match status" value="1"/>
</dbReference>
<evidence type="ECO:0000259" key="2">
    <source>
        <dbReference type="PROSITE" id="PS51766"/>
    </source>
</evidence>
<dbReference type="PROSITE" id="PS00018">
    <property type="entry name" value="EF_HAND_1"/>
    <property type="match status" value="2"/>
</dbReference>
<keyword evidence="1" id="KW-0732">Signal</keyword>
<organism evidence="3 4">
    <name type="scientific">Ruminococcus albus 8</name>
    <dbReference type="NCBI Taxonomy" id="246199"/>
    <lineage>
        <taxon>Bacteria</taxon>
        <taxon>Bacillati</taxon>
        <taxon>Bacillota</taxon>
        <taxon>Clostridia</taxon>
        <taxon>Eubacteriales</taxon>
        <taxon>Oscillospiraceae</taxon>
        <taxon>Ruminococcus</taxon>
    </lineage>
</organism>
<dbReference type="CDD" id="cd14256">
    <property type="entry name" value="Dockerin_I"/>
    <property type="match status" value="1"/>
</dbReference>
<comment type="caution">
    <text evidence="3">The sequence shown here is derived from an EMBL/GenBank/DDBJ whole genome shotgun (WGS) entry which is preliminary data.</text>
</comment>
<protein>
    <submittedName>
        <fullName evidence="3">Dockerin type I repeat protein</fullName>
    </submittedName>
</protein>
<dbReference type="GO" id="GO:0004553">
    <property type="term" value="F:hydrolase activity, hydrolyzing O-glycosyl compounds"/>
    <property type="evidence" value="ECO:0007669"/>
    <property type="project" value="InterPro"/>
</dbReference>
<feature type="domain" description="Dockerin" evidence="2">
    <location>
        <begin position="967"/>
        <end position="1033"/>
    </location>
</feature>
<dbReference type="InterPro" id="IPR002105">
    <property type="entry name" value="Dockerin_1_rpt"/>
</dbReference>
<dbReference type="InterPro" id="IPR036439">
    <property type="entry name" value="Dockerin_dom_sf"/>
</dbReference>
<evidence type="ECO:0000313" key="3">
    <source>
        <dbReference type="EMBL" id="EGC02412.1"/>
    </source>
</evidence>
<evidence type="ECO:0000313" key="4">
    <source>
        <dbReference type="Proteomes" id="UP000004259"/>
    </source>
</evidence>
<dbReference type="RefSeq" id="WP_002851076.1">
    <property type="nucleotide sequence ID" value="NZ_ADKM02000095.1"/>
</dbReference>
<dbReference type="Gene3D" id="1.10.1330.10">
    <property type="entry name" value="Dockerin domain"/>
    <property type="match status" value="1"/>
</dbReference>
<dbReference type="Proteomes" id="UP000004259">
    <property type="component" value="Unassembled WGS sequence"/>
</dbReference>
<gene>
    <name evidence="3" type="ORF">CUS_5976</name>
</gene>
<sequence>MQTKRKNFGKRTLSAALSAAMVLSAVPASVFTADAAVGIYFTTPPRNNCYTDKLPTVLWEYNATNMWADAYIYQVSDKNGSNPVKITKIGPASFKTASWYVDDYAQLGHYYQVWLKDTKSSDVVKSSTFYLDTAPKITSQMKDYYLGSGDEPTYGINFPAAKTELYGGFTHLKTYDDYGDDWNVLSNISRRGPIYKDEDFGEPDNHATYTFRSYYTPTKYVETEPFHVFQAEIEEQPEDAVIYNMSPNGTTATANFPIKGVRLVTNWGTKELDTSRYVLSEDGRSVKVKFSQADANISNKYWLELKYGSKDTAWVKTDEFRCYSDTFEYTLQPQDVLVKESEVGSVEHAVECSDYNICPEYEEVLADGEVIDYCEGDYFYIYNVDTSLAGKELKFRTYYPSWNDEFEKTYSDYIESDVFHVRAMANVNFMVQPIDVDLPEDGSEGLATCAVDFEPRGAALYKGEEKISDKCTWTFEGGSAVINCPVTADMKGDGIKFRVYYGDDGEYIDSDTFAVTQYKITSQPGREIYLYRNTNTRELVYETNFPVDTAKVMDYWNNTTYSDAVIKIENTEDKGKVTFTANSDFEYKTVYLSIRPKGSGNALKTAATDIYPAFEPDFYELPQSIVFPDDVNEVSVIFGCEFDFTNYELYADGKLAESYHCDPVSFNYVNITRDIAGKDLVLKVTVPASEARGTPEEYLESPVFKAVLPDSSHKFSMQPNDMDITSGDLHHLTWNTNFTPVKVEVTTNLTYSYYTLPDPTQKSLDYIFWYSNSFDSDIYRLKAYYGEGDLDYVYSDTFKSVRPAFSVEPMGGYAPTGENLKIEWDTNFKPVKQELWADNAFVKELKADAKSVELDGIGVNNYQIVSYYDDDENSAVFSAYFFVKLTNAPIYKLKANKDVIFYNSDGYYTSSAIEGETVDILFVGSYEDFGSWVSKSGNVNFDDPENDYTHFTMPAGDVEIIINKPKAQGLKGDVNGDGKINVTDVSKAAAHVKNIKSLDSDAVSRADVNDDGKINITDVSKIAAHVKGVKTLH</sequence>
<feature type="chain" id="PRO_5003243607" evidence="1">
    <location>
        <begin position="36"/>
        <end position="1033"/>
    </location>
</feature>
<proteinExistence type="predicted"/>
<reference evidence="3 4" key="1">
    <citation type="submission" date="2011-02" db="EMBL/GenBank/DDBJ databases">
        <authorList>
            <person name="Nelson K.E."/>
            <person name="Sutton G."/>
            <person name="Torralba M."/>
            <person name="Durkin S."/>
            <person name="Harkins D."/>
            <person name="Montgomery R."/>
            <person name="Ziemer C."/>
            <person name="Klaassens E."/>
            <person name="Ocuiv P."/>
            <person name="Morrison M."/>
        </authorList>
    </citation>
    <scope>NUCLEOTIDE SEQUENCE [LARGE SCALE GENOMIC DNA]</scope>
    <source>
        <strain evidence="3 4">8</strain>
    </source>
</reference>
<dbReference type="AlphaFoldDB" id="E9SEE6"/>
<feature type="signal peptide" evidence="1">
    <location>
        <begin position="1"/>
        <end position="35"/>
    </location>
</feature>
<keyword evidence="4" id="KW-1185">Reference proteome</keyword>
<name>E9SEE6_RUMAL</name>
<dbReference type="eggNOG" id="COG3209">
    <property type="taxonomic scope" value="Bacteria"/>
</dbReference>
<dbReference type="SUPFAM" id="SSF63446">
    <property type="entry name" value="Type I dockerin domain"/>
    <property type="match status" value="1"/>
</dbReference>
<dbReference type="InterPro" id="IPR018247">
    <property type="entry name" value="EF_Hand_1_Ca_BS"/>
</dbReference>
<dbReference type="InterPro" id="IPR016134">
    <property type="entry name" value="Dockerin_dom"/>
</dbReference>
<dbReference type="GO" id="GO:0000272">
    <property type="term" value="P:polysaccharide catabolic process"/>
    <property type="evidence" value="ECO:0007669"/>
    <property type="project" value="InterPro"/>
</dbReference>
<accession>E9SEE6</accession>
<dbReference type="EMBL" id="ADKM02000095">
    <property type="protein sequence ID" value="EGC02412.1"/>
    <property type="molecule type" value="Genomic_DNA"/>
</dbReference>
<dbReference type="Pfam" id="PF00404">
    <property type="entry name" value="Dockerin_1"/>
    <property type="match status" value="1"/>
</dbReference>